<feature type="compositionally biased region" description="Low complexity" evidence="2">
    <location>
        <begin position="822"/>
        <end position="834"/>
    </location>
</feature>
<feature type="region of interest" description="Disordered" evidence="2">
    <location>
        <begin position="1"/>
        <end position="37"/>
    </location>
</feature>
<feature type="compositionally biased region" description="Polar residues" evidence="2">
    <location>
        <begin position="505"/>
        <end position="515"/>
    </location>
</feature>
<comment type="caution">
    <text evidence="4">The sequence shown here is derived from an EMBL/GenBank/DDBJ whole genome shotgun (WGS) entry which is preliminary data.</text>
</comment>
<keyword evidence="1" id="KW-0862">Zinc</keyword>
<feature type="compositionally biased region" description="Polar residues" evidence="2">
    <location>
        <begin position="700"/>
        <end position="721"/>
    </location>
</feature>
<feature type="compositionally biased region" description="Basic and acidic residues" evidence="2">
    <location>
        <begin position="728"/>
        <end position="740"/>
    </location>
</feature>
<evidence type="ECO:0000256" key="1">
    <source>
        <dbReference type="PROSITE-ProRule" id="PRU00723"/>
    </source>
</evidence>
<feature type="compositionally biased region" description="Polar residues" evidence="2">
    <location>
        <begin position="456"/>
        <end position="466"/>
    </location>
</feature>
<feature type="compositionally biased region" description="Polar residues" evidence="2">
    <location>
        <begin position="565"/>
        <end position="575"/>
    </location>
</feature>
<name>A0AAX6MW46_9PEZI</name>
<feature type="region of interest" description="Disordered" evidence="2">
    <location>
        <begin position="781"/>
        <end position="914"/>
    </location>
</feature>
<feature type="compositionally biased region" description="Pro residues" evidence="2">
    <location>
        <begin position="19"/>
        <end position="34"/>
    </location>
</feature>
<evidence type="ECO:0000256" key="2">
    <source>
        <dbReference type="SAM" id="MobiDB-lite"/>
    </source>
</evidence>
<evidence type="ECO:0000313" key="5">
    <source>
        <dbReference type="Proteomes" id="UP001369815"/>
    </source>
</evidence>
<feature type="compositionally biased region" description="Basic and acidic residues" evidence="2">
    <location>
        <begin position="409"/>
        <end position="424"/>
    </location>
</feature>
<feature type="compositionally biased region" description="Polar residues" evidence="2">
    <location>
        <begin position="277"/>
        <end position="298"/>
    </location>
</feature>
<sequence>MSEHPYRYGPYQGQQPHSQPLPPFAQQPLPPLNAQPPYYGAFQQPVAAGANYAAAHNSFQYNASSIPGLGMGSSLPPTPYRSENNSIWQPQSQPALHQLPTQATVNRPISTAKQPNVQKGPVGKRDLPAPPQMQKHTPEEGELSEGEFEDLYEPKDTTDIAVPTPPSPRPPSVMGNENGSVGDADGSSIYDGASPRGEAVNTSASASLPAAEREYSPGEDWEPSYPERERSGSYSPYLSPREIQRRVSVSKPASYGIKQAPTSQNPVQPLPGINMAYPQQSSVETPLPNGTSPNSAQDTVVRPFRSVAEAKKKAQEAILGLWPLKVRYQDYIEEGFDEKLIKGLFTDLGLEASIPKPAVPQKTQSEQQVPAAPSDPSQAATESKNAKDKPLTTPKPNSSATVEPQVDSNDTKPTKKTAAEERKDKIARKLAAKAQKTASAVQPSAPTPPSQPTSTNVGVATSTTASPAKPKTRAETNALLHQKLAKLKKAQEKALAEKLAAESATKPTTPSSVPASNPPAISVSKNTESPTNAKVAAISTPEVNRRSASTETSLPRDGGIPGLFLTTQPAQSSNRNLKRPVASDFDSYSAPTSTLKRTRTQETLIIDVSDDEDVEMDIASPIDEPNPSGEITNPPRQTPLAAFPPLSDPLNRKQRSSPSSSTAPTPPVHGAKLDLLHKRIEETKRLIAEAEAKKAAKRTNGPQSPQAQGSIIESTTLSRASATPPVQKKAETADVKRRDRIVSYELPTVEAALKEKQDKLKQAVAQAAQLELEIQASMEQRRRLAAEAERLAHASEPMSIEMNTQTQHISSGTTTSRPSHVESQSASEQQANSEETTDVSMAEGDVTQPEQPLDANDSQPHLDPSRSTSPNNNGSSVAVIESSQDAALANGEAQAETSINGGRQDNSTAVSIKETEPVPNAVVYVSEVQVDRQDLSEVDGPEQPLQERSPSNDGSYLPQSMPASPTRNTSPRPQSATTKTHSSQEESNLHTDELLSRDVPNETGPVEPDEESALSVPENTNGEVQSSSSYEHPLLTSNQDESEKPAQLEDLLSYHSPLGYFRAYRFHPKYFDEVAGGLKSMTYSSKIDPMRPLCPRVLAGEQCPNGNTCEFQHFENMVLPDAEIITQLGSADMFTGETRNRFIEGLKKVLNELKANKVKDFDRITKAIVKHRQEFLEDKSKILPLDAGSS</sequence>
<accession>A0AAX6MW46</accession>
<feature type="compositionally biased region" description="Basic and acidic residues" evidence="2">
    <location>
        <begin position="671"/>
        <end position="694"/>
    </location>
</feature>
<feature type="region of interest" description="Disordered" evidence="2">
    <location>
        <begin position="106"/>
        <end position="299"/>
    </location>
</feature>
<organism evidence="4 5">
    <name type="scientific">Daldinia eschscholtzii</name>
    <dbReference type="NCBI Taxonomy" id="292717"/>
    <lineage>
        <taxon>Eukaryota</taxon>
        <taxon>Fungi</taxon>
        <taxon>Dikarya</taxon>
        <taxon>Ascomycota</taxon>
        <taxon>Pezizomycotina</taxon>
        <taxon>Sordariomycetes</taxon>
        <taxon>Xylariomycetidae</taxon>
        <taxon>Xylariales</taxon>
        <taxon>Hypoxylaceae</taxon>
        <taxon>Daldinia</taxon>
    </lineage>
</organism>
<feature type="compositionally biased region" description="Polar residues" evidence="2">
    <location>
        <begin position="895"/>
        <end position="910"/>
    </location>
</feature>
<reference evidence="4 5" key="1">
    <citation type="journal article" date="2024" name="Front Chem Biol">
        <title>Unveiling the potential of Daldinia eschscholtzii MFLUCC 19-0629 through bioactivity and bioinformatics studies for enhanced sustainable agriculture production.</title>
        <authorList>
            <person name="Brooks S."/>
            <person name="Weaver J.A."/>
            <person name="Klomchit A."/>
            <person name="Alharthi S.A."/>
            <person name="Onlamun T."/>
            <person name="Nurani R."/>
            <person name="Vong T.K."/>
            <person name="Alberti F."/>
            <person name="Greco C."/>
        </authorList>
    </citation>
    <scope>NUCLEOTIDE SEQUENCE [LARGE SCALE GENOMIC DNA]</scope>
    <source>
        <strain evidence="4">MFLUCC 19-0629</strain>
    </source>
</reference>
<dbReference type="InterPro" id="IPR000571">
    <property type="entry name" value="Znf_CCCH"/>
</dbReference>
<gene>
    <name evidence="4" type="ORF">Daesc_001679</name>
</gene>
<protein>
    <recommendedName>
        <fullName evidence="3">C3H1-type domain-containing protein</fullName>
    </recommendedName>
</protein>
<feature type="compositionally biased region" description="Polar residues" evidence="2">
    <location>
        <begin position="865"/>
        <end position="885"/>
    </location>
</feature>
<dbReference type="PROSITE" id="PS50103">
    <property type="entry name" value="ZF_C3H1"/>
    <property type="match status" value="1"/>
</dbReference>
<feature type="region of interest" description="Disordered" evidence="2">
    <location>
        <begin position="932"/>
        <end position="1045"/>
    </location>
</feature>
<feature type="compositionally biased region" description="Polar residues" evidence="2">
    <location>
        <begin position="1017"/>
        <end position="1039"/>
    </location>
</feature>
<feature type="domain" description="C3H1-type" evidence="3">
    <location>
        <begin position="1088"/>
        <end position="1116"/>
    </location>
</feature>
<feature type="compositionally biased region" description="Polar residues" evidence="2">
    <location>
        <begin position="523"/>
        <end position="532"/>
    </location>
</feature>
<evidence type="ECO:0000259" key="3">
    <source>
        <dbReference type="PROSITE" id="PS50103"/>
    </source>
</evidence>
<dbReference type="AlphaFoldDB" id="A0AAX6MW46"/>
<feature type="compositionally biased region" description="Basic and acidic residues" evidence="2">
    <location>
        <begin position="781"/>
        <end position="793"/>
    </location>
</feature>
<feature type="zinc finger region" description="C3H1-type" evidence="1">
    <location>
        <begin position="1088"/>
        <end position="1116"/>
    </location>
</feature>
<feature type="compositionally biased region" description="Basic and acidic residues" evidence="2">
    <location>
        <begin position="982"/>
        <end position="1000"/>
    </location>
</feature>
<feature type="region of interest" description="Disordered" evidence="2">
    <location>
        <begin position="356"/>
        <end position="740"/>
    </location>
</feature>
<keyword evidence="1" id="KW-0863">Zinc-finger</keyword>
<feature type="compositionally biased region" description="Polar residues" evidence="2">
    <location>
        <begin position="106"/>
        <end position="117"/>
    </location>
</feature>
<keyword evidence="5" id="KW-1185">Reference proteome</keyword>
<evidence type="ECO:0000313" key="4">
    <source>
        <dbReference type="EMBL" id="KAK6956402.1"/>
    </source>
</evidence>
<dbReference type="Proteomes" id="UP001369815">
    <property type="component" value="Unassembled WGS sequence"/>
</dbReference>
<proteinExistence type="predicted"/>
<keyword evidence="1" id="KW-0479">Metal-binding</keyword>
<dbReference type="EMBL" id="JBANMG010000002">
    <property type="protein sequence ID" value="KAK6956402.1"/>
    <property type="molecule type" value="Genomic_DNA"/>
</dbReference>
<feature type="compositionally biased region" description="Polar residues" evidence="2">
    <location>
        <begin position="946"/>
        <end position="981"/>
    </location>
</feature>
<feature type="compositionally biased region" description="Acidic residues" evidence="2">
    <location>
        <begin position="140"/>
        <end position="151"/>
    </location>
</feature>
<feature type="compositionally biased region" description="Basic and acidic residues" evidence="2">
    <location>
        <begin position="489"/>
        <end position="500"/>
    </location>
</feature>
<feature type="compositionally biased region" description="Polar residues" evidence="2">
    <location>
        <begin position="394"/>
        <end position="408"/>
    </location>
</feature>
<dbReference type="GO" id="GO:0008270">
    <property type="term" value="F:zinc ion binding"/>
    <property type="evidence" value="ECO:0007669"/>
    <property type="project" value="UniProtKB-KW"/>
</dbReference>
<feature type="compositionally biased region" description="Polar residues" evidence="2">
    <location>
        <begin position="801"/>
        <end position="818"/>
    </location>
</feature>